<evidence type="ECO:0000313" key="7">
    <source>
        <dbReference type="Proteomes" id="UP001501207"/>
    </source>
</evidence>
<dbReference type="InterPro" id="IPR005467">
    <property type="entry name" value="His_kinase_dom"/>
</dbReference>
<organism evidence="6 7">
    <name type="scientific">Compostibacter hankyongensis</name>
    <dbReference type="NCBI Taxonomy" id="1007089"/>
    <lineage>
        <taxon>Bacteria</taxon>
        <taxon>Pseudomonadati</taxon>
        <taxon>Bacteroidota</taxon>
        <taxon>Chitinophagia</taxon>
        <taxon>Chitinophagales</taxon>
        <taxon>Chitinophagaceae</taxon>
        <taxon>Compostibacter</taxon>
    </lineage>
</organism>
<dbReference type="SUPFAM" id="SSF47384">
    <property type="entry name" value="Homodimeric domain of signal transducing histidine kinase"/>
    <property type="match status" value="1"/>
</dbReference>
<dbReference type="InterPro" id="IPR036097">
    <property type="entry name" value="HisK_dim/P_sf"/>
</dbReference>
<dbReference type="PANTHER" id="PTHR43547:SF2">
    <property type="entry name" value="HYBRID SIGNAL TRANSDUCTION HISTIDINE KINASE C"/>
    <property type="match status" value="1"/>
</dbReference>
<feature type="domain" description="Histidine kinase" evidence="5">
    <location>
        <begin position="203"/>
        <end position="421"/>
    </location>
</feature>
<evidence type="ECO:0000256" key="4">
    <source>
        <dbReference type="SAM" id="Phobius"/>
    </source>
</evidence>
<evidence type="ECO:0000256" key="1">
    <source>
        <dbReference type="ARBA" id="ARBA00000085"/>
    </source>
</evidence>
<reference evidence="7" key="1">
    <citation type="journal article" date="2019" name="Int. J. Syst. Evol. Microbiol.">
        <title>The Global Catalogue of Microorganisms (GCM) 10K type strain sequencing project: providing services to taxonomists for standard genome sequencing and annotation.</title>
        <authorList>
            <consortium name="The Broad Institute Genomics Platform"/>
            <consortium name="The Broad Institute Genome Sequencing Center for Infectious Disease"/>
            <person name="Wu L."/>
            <person name="Ma J."/>
        </authorList>
    </citation>
    <scope>NUCLEOTIDE SEQUENCE [LARGE SCALE GENOMIC DNA]</scope>
    <source>
        <strain evidence="7">JCM 17664</strain>
    </source>
</reference>
<proteinExistence type="predicted"/>
<dbReference type="EMBL" id="BAABFN010000022">
    <property type="protein sequence ID" value="GAA4320302.1"/>
    <property type="molecule type" value="Genomic_DNA"/>
</dbReference>
<comment type="catalytic activity">
    <reaction evidence="1">
        <text>ATP + protein L-histidine = ADP + protein N-phospho-L-histidine.</text>
        <dbReference type="EC" id="2.7.13.3"/>
    </reaction>
</comment>
<evidence type="ECO:0000313" key="6">
    <source>
        <dbReference type="EMBL" id="GAA4320302.1"/>
    </source>
</evidence>
<dbReference type="PANTHER" id="PTHR43547">
    <property type="entry name" value="TWO-COMPONENT HISTIDINE KINASE"/>
    <property type="match status" value="1"/>
</dbReference>
<dbReference type="RefSeq" id="WP_344981705.1">
    <property type="nucleotide sequence ID" value="NZ_BAABFN010000022.1"/>
</dbReference>
<dbReference type="Pfam" id="PF00512">
    <property type="entry name" value="HisKA"/>
    <property type="match status" value="1"/>
</dbReference>
<dbReference type="CDD" id="cd00082">
    <property type="entry name" value="HisKA"/>
    <property type="match status" value="1"/>
</dbReference>
<keyword evidence="7" id="KW-1185">Reference proteome</keyword>
<feature type="transmembrane region" description="Helical" evidence="4">
    <location>
        <begin position="9"/>
        <end position="28"/>
    </location>
</feature>
<keyword evidence="6" id="KW-0808">Transferase</keyword>
<dbReference type="SMART" id="SM00387">
    <property type="entry name" value="HATPase_c"/>
    <property type="match status" value="1"/>
</dbReference>
<dbReference type="InterPro" id="IPR003594">
    <property type="entry name" value="HATPase_dom"/>
</dbReference>
<dbReference type="PROSITE" id="PS50109">
    <property type="entry name" value="HIS_KIN"/>
    <property type="match status" value="1"/>
</dbReference>
<dbReference type="SMART" id="SM00388">
    <property type="entry name" value="HisKA"/>
    <property type="match status" value="1"/>
</dbReference>
<dbReference type="Gene3D" id="1.10.287.130">
    <property type="match status" value="1"/>
</dbReference>
<keyword evidence="4" id="KW-0472">Membrane</keyword>
<dbReference type="SUPFAM" id="SSF55874">
    <property type="entry name" value="ATPase domain of HSP90 chaperone/DNA topoisomerase II/histidine kinase"/>
    <property type="match status" value="1"/>
</dbReference>
<dbReference type="Pfam" id="PF02518">
    <property type="entry name" value="HATPase_c"/>
    <property type="match status" value="1"/>
</dbReference>
<keyword evidence="3" id="KW-0597">Phosphoprotein</keyword>
<comment type="caution">
    <text evidence="6">The sequence shown here is derived from an EMBL/GenBank/DDBJ whole genome shotgun (WGS) entry which is preliminary data.</text>
</comment>
<dbReference type="InterPro" id="IPR004358">
    <property type="entry name" value="Sig_transdc_His_kin-like_C"/>
</dbReference>
<keyword evidence="6" id="KW-0418">Kinase</keyword>
<sequence length="429" mass="48877">MRPSTLKKIIAAMTVLIILVMGAQLYWLKKTYTLEEQEFNVKVHAALRSVVESVRFSRKDTAPFADEVEQAGHNYYIANTKYAADSTEVVFLLKKAFEEYNVFTSFKFGLYRSSTGQMEDVGYIRSAPTGSEDSTARLTVVPKSFNYVGVLFPGRESFLLREMGFWIFSTILLLAVIIGFVISILKLFRQKQLSEVQKDFINNMTHEFRTPIATIQLSTEVLKNATPVRSDQRLSRYARIIGNEINHLGEQVERVLQVAKTEKHNIQLKKEPVDIHEVIRQCMLDFEAVLRRKKGHFHPRLEAAHPVLILDALHFKNILFNLIDNAIKYAPQPEITLTTADHRQGVSISVADNGIGIPRQYQQFLFTKFFRVPTGNLHEVKGFGLGLNYVKLYTKAMKGEVKMESDPGKGSIFTIWFPQGDPAGRKVRP</sequence>
<dbReference type="InterPro" id="IPR036890">
    <property type="entry name" value="HATPase_C_sf"/>
</dbReference>
<evidence type="ECO:0000256" key="3">
    <source>
        <dbReference type="ARBA" id="ARBA00022553"/>
    </source>
</evidence>
<evidence type="ECO:0000259" key="5">
    <source>
        <dbReference type="PROSITE" id="PS50109"/>
    </source>
</evidence>
<gene>
    <name evidence="6" type="ORF">GCM10023143_34370</name>
</gene>
<protein>
    <recommendedName>
        <fullName evidence="2">histidine kinase</fullName>
        <ecNumber evidence="2">2.7.13.3</ecNumber>
    </recommendedName>
</protein>
<name>A0ABP8G9V0_9BACT</name>
<dbReference type="InterPro" id="IPR003661">
    <property type="entry name" value="HisK_dim/P_dom"/>
</dbReference>
<dbReference type="Proteomes" id="UP001501207">
    <property type="component" value="Unassembled WGS sequence"/>
</dbReference>
<accession>A0ABP8G9V0</accession>
<dbReference type="CDD" id="cd00075">
    <property type="entry name" value="HATPase"/>
    <property type="match status" value="1"/>
</dbReference>
<dbReference type="PRINTS" id="PR00344">
    <property type="entry name" value="BCTRLSENSOR"/>
</dbReference>
<keyword evidence="4" id="KW-0812">Transmembrane</keyword>
<dbReference type="EC" id="2.7.13.3" evidence="2"/>
<feature type="transmembrane region" description="Helical" evidence="4">
    <location>
        <begin position="165"/>
        <end position="188"/>
    </location>
</feature>
<evidence type="ECO:0000256" key="2">
    <source>
        <dbReference type="ARBA" id="ARBA00012438"/>
    </source>
</evidence>
<dbReference type="GO" id="GO:0016301">
    <property type="term" value="F:kinase activity"/>
    <property type="evidence" value="ECO:0007669"/>
    <property type="project" value="UniProtKB-KW"/>
</dbReference>
<keyword evidence="4" id="KW-1133">Transmembrane helix</keyword>
<dbReference type="Gene3D" id="3.30.565.10">
    <property type="entry name" value="Histidine kinase-like ATPase, C-terminal domain"/>
    <property type="match status" value="1"/>
</dbReference>